<dbReference type="RefSeq" id="YP_009021492.1">
    <property type="nucleotide sequence ID" value="NC_023859.1"/>
</dbReference>
<dbReference type="GeneID" id="18938358"/>
<feature type="region of interest" description="Disordered" evidence="1">
    <location>
        <begin position="51"/>
        <end position="73"/>
    </location>
</feature>
<sequence>MFYSKRDRKVIDSMIGSHVPFANKSGKVRYQPAMANGRLMFSVPASYYSSSVHPTRKWGDKKGRPPAGSLRTSSVPLLVSRREANRIARKQARRDFKRDYVDTFESLYATKTKVER</sequence>
<accession>W8P095</accession>
<reference evidence="2 3" key="1">
    <citation type="journal article" date="2014" name="Arch. Virol.">
        <title>Complete genome sequence of a novel phage, vB_MoxS-ISF9, infecting methylotrophic Microbacterium: first report of a virulent Microbacterium phage.</title>
        <authorList>
            <person name="Zamani I."/>
            <person name="Bouzari M."/>
            <person name="Emtiazi G."/>
            <person name="Ghasemi S.M."/>
            <person name="Chang H.I."/>
        </authorList>
    </citation>
    <scope>NUCLEOTIDE SEQUENCE [LARGE SCALE GENOMIC DNA]</scope>
</reference>
<evidence type="ECO:0000313" key="3">
    <source>
        <dbReference type="Proteomes" id="UP000019700"/>
    </source>
</evidence>
<proteinExistence type="predicted"/>
<keyword evidence="3" id="KW-1185">Reference proteome</keyword>
<evidence type="ECO:0000313" key="2">
    <source>
        <dbReference type="EMBL" id="AHL18517.1"/>
    </source>
</evidence>
<name>W8P095_9CAUD</name>
<dbReference type="Proteomes" id="UP000019700">
    <property type="component" value="Genome"/>
</dbReference>
<organism evidence="2 3">
    <name type="scientific">Microbacterium phage vB_MoxS-ISF9</name>
    <dbReference type="NCBI Taxonomy" id="1458670"/>
    <lineage>
        <taxon>Viruses</taxon>
        <taxon>Duplodnaviria</taxon>
        <taxon>Heunggongvirae</taxon>
        <taxon>Uroviricota</taxon>
        <taxon>Caudoviricetes</taxon>
        <taxon>Farahnazvirus</taxon>
        <taxon>Farahnazvirus ISF9</taxon>
    </lineage>
</organism>
<protein>
    <submittedName>
        <fullName evidence="2">Uncharacterized protein</fullName>
    </submittedName>
</protein>
<dbReference type="EMBL" id="KJ173786">
    <property type="protein sequence ID" value="AHL18517.1"/>
    <property type="molecule type" value="Genomic_DNA"/>
</dbReference>
<gene>
    <name evidence="2" type="ORF">ISF9_047</name>
</gene>
<evidence type="ECO:0000256" key="1">
    <source>
        <dbReference type="SAM" id="MobiDB-lite"/>
    </source>
</evidence>
<dbReference type="KEGG" id="vg:18938358"/>